<dbReference type="InterPro" id="IPR014347">
    <property type="entry name" value="Tautomerase/MIF_sf"/>
</dbReference>
<sequence length="123" mass="13819">MPHLTLEYTDNLTDVNVRDALNRLNLSLIESGLFDEVDIKSRAIPLSIFQVGAASEARAFVHVRLSILKGRTLEVQQALSQRLLNELNRIFVGYHAAHLQLCVEITEIATESYAKAVINPHLR</sequence>
<dbReference type="EMBL" id="CP031222">
    <property type="protein sequence ID" value="AXI04169.1"/>
    <property type="molecule type" value="Genomic_DNA"/>
</dbReference>
<dbReference type="AlphaFoldDB" id="A0A345PA60"/>
<evidence type="ECO:0000313" key="2">
    <source>
        <dbReference type="Proteomes" id="UP000253940"/>
    </source>
</evidence>
<dbReference type="InterPro" id="IPR004220">
    <property type="entry name" value="5-COMe_2-OHmuconate_Isoase"/>
</dbReference>
<gene>
    <name evidence="1" type="ORF">HYN46_15765</name>
</gene>
<dbReference type="OrthoDB" id="9814215at2"/>
<organism evidence="1 2">
    <name type="scientific">Aquirhabdus parva</name>
    <dbReference type="NCBI Taxonomy" id="2283318"/>
    <lineage>
        <taxon>Bacteria</taxon>
        <taxon>Pseudomonadati</taxon>
        <taxon>Pseudomonadota</taxon>
        <taxon>Gammaproteobacteria</taxon>
        <taxon>Moraxellales</taxon>
        <taxon>Moraxellaceae</taxon>
        <taxon>Aquirhabdus</taxon>
    </lineage>
</organism>
<proteinExistence type="predicted"/>
<dbReference type="KEGG" id="mbah:HYN46_15765"/>
<dbReference type="PANTHER" id="PTHR37950:SF1">
    <property type="entry name" value="4-HYDROXYPHENYLACETATE CATABOLISM PROTEIN"/>
    <property type="match status" value="1"/>
</dbReference>
<reference evidence="1 2" key="1">
    <citation type="submission" date="2018-07" db="EMBL/GenBank/DDBJ databases">
        <title>Genome sequencing of Moraxellaceae gen. HYN0046.</title>
        <authorList>
            <person name="Kim M."/>
            <person name="Yi H."/>
        </authorList>
    </citation>
    <scope>NUCLEOTIDE SEQUENCE [LARGE SCALE GENOMIC DNA]</scope>
    <source>
        <strain evidence="1 2">HYN0046</strain>
    </source>
</reference>
<accession>A0A345PA60</accession>
<evidence type="ECO:0000313" key="1">
    <source>
        <dbReference type="EMBL" id="AXI04169.1"/>
    </source>
</evidence>
<dbReference type="Gene3D" id="3.30.429.10">
    <property type="entry name" value="Macrophage Migration Inhibitory Factor"/>
    <property type="match status" value="1"/>
</dbReference>
<protein>
    <submittedName>
        <fullName evidence="1">5-carboxymethyl-2-hydroxymuconate Delta-isomerase</fullName>
    </submittedName>
</protein>
<dbReference type="PANTHER" id="PTHR37950">
    <property type="entry name" value="4-HYDROXYPHENYLACETATE CATABOLISM PROTEIN"/>
    <property type="match status" value="1"/>
</dbReference>
<dbReference type="Pfam" id="PF02962">
    <property type="entry name" value="CHMI"/>
    <property type="match status" value="1"/>
</dbReference>
<name>A0A345PA60_9GAMM</name>
<dbReference type="Proteomes" id="UP000253940">
    <property type="component" value="Chromosome"/>
</dbReference>
<keyword evidence="1" id="KW-0413">Isomerase</keyword>
<keyword evidence="2" id="KW-1185">Reference proteome</keyword>
<dbReference type="GO" id="GO:0008704">
    <property type="term" value="F:5-carboxymethyl-2-hydroxymuconate delta-isomerase activity"/>
    <property type="evidence" value="ECO:0007669"/>
    <property type="project" value="InterPro"/>
</dbReference>
<dbReference type="CDD" id="cd00580">
    <property type="entry name" value="CHMI"/>
    <property type="match status" value="1"/>
</dbReference>
<dbReference type="RefSeq" id="WP_114900277.1">
    <property type="nucleotide sequence ID" value="NZ_CP031222.1"/>
</dbReference>
<dbReference type="SUPFAM" id="SSF55331">
    <property type="entry name" value="Tautomerase/MIF"/>
    <property type="match status" value="1"/>
</dbReference>